<dbReference type="Proteomes" id="UP000264492">
    <property type="component" value="Unassembled WGS sequence"/>
</dbReference>
<protein>
    <submittedName>
        <fullName evidence="3">Uncharacterized protein</fullName>
    </submittedName>
</protein>
<keyword evidence="2" id="KW-0732">Signal</keyword>
<feature type="chain" id="PRO_5016744810" evidence="2">
    <location>
        <begin position="25"/>
        <end position="337"/>
    </location>
</feature>
<proteinExistence type="predicted"/>
<comment type="caution">
    <text evidence="3">The sequence shown here is derived from an EMBL/GenBank/DDBJ whole genome shotgun (WGS) entry which is preliminary data.</text>
</comment>
<keyword evidence="4" id="KW-1185">Reference proteome</keyword>
<evidence type="ECO:0000256" key="1">
    <source>
        <dbReference type="SAM" id="MobiDB-lite"/>
    </source>
</evidence>
<dbReference type="AlphaFoldDB" id="A0A371K642"/>
<sequence length="337" mass="36680">MTGIGSKAWSCALVALCAAGAAYAADGGDRATAQTSVPTATSGAAQAQPTTVPLLGGFLRETRVVYPLRVGKWQAMDERRYDRQEFGVSVRYTYGSRRDRWIDVYFYPAGLLSQTEFEQAALEERDALLQIGRQPGGYESMDMGELQAFASARGRGDGSNGRSVDLAYTHQGERKHSAMTLQLDRMYLIKGRYSVAAKSSSRAQARSTLEDFVGDLSRKLTLASTGRCWDPLPIETLQAGTPAPQGALSTLAKDGVDSAYLMSDRVIAREPQSTEAQALQTIGMGLAQRLRPGCQRPEEIEQNVPQDMREIRLEYTAPSDAPADPSRLLRSSKIDVG</sequence>
<dbReference type="OrthoDB" id="6058885at2"/>
<dbReference type="EMBL" id="QTSU01000001">
    <property type="protein sequence ID" value="RDZ29423.1"/>
    <property type="molecule type" value="Genomic_DNA"/>
</dbReference>
<evidence type="ECO:0000313" key="3">
    <source>
        <dbReference type="EMBL" id="RDZ29423.1"/>
    </source>
</evidence>
<gene>
    <name evidence="3" type="ORF">DX914_10175</name>
</gene>
<name>A0A371K642_9GAMM</name>
<accession>A0A371K642</accession>
<reference evidence="3 4" key="1">
    <citation type="submission" date="2018-08" db="EMBL/GenBank/DDBJ databases">
        <title>Lysobacter sp. zong2l5, whole genome shotgun sequence.</title>
        <authorList>
            <person name="Zhang X."/>
            <person name="Feng G."/>
            <person name="Zhu H."/>
        </authorList>
    </citation>
    <scope>NUCLEOTIDE SEQUENCE [LARGE SCALE GENOMIC DNA]</scope>
    <source>
        <strain evidence="4">zong2l5</strain>
    </source>
</reference>
<feature type="region of interest" description="Disordered" evidence="1">
    <location>
        <begin position="315"/>
        <end position="337"/>
    </location>
</feature>
<dbReference type="RefSeq" id="WP_115858861.1">
    <property type="nucleotide sequence ID" value="NZ_QTSU01000001.1"/>
</dbReference>
<evidence type="ECO:0000313" key="4">
    <source>
        <dbReference type="Proteomes" id="UP000264492"/>
    </source>
</evidence>
<organism evidence="3 4">
    <name type="scientific">Lysobacter silvisoli</name>
    <dbReference type="NCBI Taxonomy" id="2293254"/>
    <lineage>
        <taxon>Bacteria</taxon>
        <taxon>Pseudomonadati</taxon>
        <taxon>Pseudomonadota</taxon>
        <taxon>Gammaproteobacteria</taxon>
        <taxon>Lysobacterales</taxon>
        <taxon>Lysobacteraceae</taxon>
        <taxon>Lysobacter</taxon>
    </lineage>
</organism>
<evidence type="ECO:0000256" key="2">
    <source>
        <dbReference type="SAM" id="SignalP"/>
    </source>
</evidence>
<feature type="signal peptide" evidence="2">
    <location>
        <begin position="1"/>
        <end position="24"/>
    </location>
</feature>